<dbReference type="InterPro" id="IPR016181">
    <property type="entry name" value="Acyl_CoA_acyltransferase"/>
</dbReference>
<dbReference type="PANTHER" id="PTHR43138:SF1">
    <property type="entry name" value="N-ACETYLTRANSFERASE ACA1"/>
    <property type="match status" value="1"/>
</dbReference>
<organism evidence="2 5">
    <name type="scientific">Clostridium pasteurianum DSM 525 = ATCC 6013</name>
    <dbReference type="NCBI Taxonomy" id="1262449"/>
    <lineage>
        <taxon>Bacteria</taxon>
        <taxon>Bacillati</taxon>
        <taxon>Bacillota</taxon>
        <taxon>Clostridia</taxon>
        <taxon>Eubacteriales</taxon>
        <taxon>Clostridiaceae</taxon>
        <taxon>Clostridium</taxon>
    </lineage>
</organism>
<name>A0A0H3J4S2_CLOPA</name>
<evidence type="ECO:0000259" key="1">
    <source>
        <dbReference type="PROSITE" id="PS51186"/>
    </source>
</evidence>
<dbReference type="AlphaFoldDB" id="A0A0H3J4S2"/>
<evidence type="ECO:0000313" key="3">
    <source>
        <dbReference type="EMBL" id="KRU13060.1"/>
    </source>
</evidence>
<dbReference type="RefSeq" id="WP_003447002.1">
    <property type="nucleotide sequence ID" value="NZ_ANZB01000013.1"/>
</dbReference>
<dbReference type="PANTHER" id="PTHR43138">
    <property type="entry name" value="ACETYLTRANSFERASE, GNAT FAMILY"/>
    <property type="match status" value="1"/>
</dbReference>
<dbReference type="InterPro" id="IPR052742">
    <property type="entry name" value="Mito_N-acetyltransferase"/>
</dbReference>
<proteinExistence type="predicted"/>
<evidence type="ECO:0000313" key="4">
    <source>
        <dbReference type="Proteomes" id="UP000028042"/>
    </source>
</evidence>
<dbReference type="Gene3D" id="3.40.630.30">
    <property type="match status" value="1"/>
</dbReference>
<protein>
    <submittedName>
        <fullName evidence="2 3">Acetyltransferase</fullName>
    </submittedName>
</protein>
<keyword evidence="2" id="KW-0808">Transferase</keyword>
<feature type="domain" description="N-acetyltransferase" evidence="1">
    <location>
        <begin position="3"/>
        <end position="158"/>
    </location>
</feature>
<gene>
    <name evidence="2" type="ORF">CLPA_c08430</name>
    <name evidence="3" type="ORF">CP6013_02308</name>
</gene>
<keyword evidence="5" id="KW-1185">Reference proteome</keyword>
<dbReference type="SUPFAM" id="SSF55729">
    <property type="entry name" value="Acyl-CoA N-acyltransferases (Nat)"/>
    <property type="match status" value="1"/>
</dbReference>
<reference evidence="3 4" key="3">
    <citation type="journal article" name="Genome Announc.">
        <title>Improved Draft Genome Sequence of Clostridium pasteurianum Strain ATCC 6013 (DSM 525) Using a Hybrid Next-Generation Sequencing Approach.</title>
        <authorList>
            <person name="Pyne M.E."/>
            <person name="Utturkar S."/>
            <person name="Brown S.D."/>
            <person name="Moo-Young M."/>
            <person name="Chung D.A."/>
            <person name="Chou C.P."/>
        </authorList>
    </citation>
    <scope>NUCLEOTIDE SEQUENCE [LARGE SCALE GENOMIC DNA]</scope>
    <source>
        <strain evidence="3 4">ATCC 6013</strain>
    </source>
</reference>
<dbReference type="Proteomes" id="UP000028042">
    <property type="component" value="Unassembled WGS sequence"/>
</dbReference>
<reference evidence="3" key="2">
    <citation type="submission" date="2015-10" db="EMBL/GenBank/DDBJ databases">
        <title>Improved Draft Genome Sequence of Clostridium pasteurianum Strain ATCC 6013 (DSM 525) Using a Hybrid Next-Generation Sequencing Approach.</title>
        <authorList>
            <person name="Pyne M.E."/>
            <person name="Utturkar S.M."/>
            <person name="Brown S.D."/>
            <person name="Moo-Young M."/>
            <person name="Chung D.A."/>
            <person name="Chou P.C."/>
        </authorList>
    </citation>
    <scope>NUCLEOTIDE SEQUENCE</scope>
    <source>
        <strain evidence="3">ATCC 6013</strain>
    </source>
</reference>
<dbReference type="InterPro" id="IPR000182">
    <property type="entry name" value="GNAT_dom"/>
</dbReference>
<dbReference type="Proteomes" id="UP000030905">
    <property type="component" value="Chromosome"/>
</dbReference>
<accession>A0A0H3J4S2</accession>
<reference evidence="2 5" key="1">
    <citation type="journal article" date="2015" name="Genome Announc.">
        <title>Complete Genome Sequence of the Nitrogen-Fixing and Solvent-Producing Clostridium pasteurianum DSM 525.</title>
        <authorList>
            <person name="Poehlein A."/>
            <person name="Grosse-Honebrink A."/>
            <person name="Zhang Y."/>
            <person name="Minton N.P."/>
            <person name="Daniel R."/>
        </authorList>
    </citation>
    <scope>NUCLEOTIDE SEQUENCE [LARGE SCALE GENOMIC DNA]</scope>
    <source>
        <strain evidence="2">DSM 525</strain>
        <strain evidence="5">DSM 525 / ATCC 6013</strain>
    </source>
</reference>
<dbReference type="PROSITE" id="PS51186">
    <property type="entry name" value="GNAT"/>
    <property type="match status" value="1"/>
</dbReference>
<dbReference type="KEGG" id="cpat:CLPA_c08430"/>
<dbReference type="eggNOG" id="COG1247">
    <property type="taxonomic scope" value="Bacteria"/>
</dbReference>
<sequence>MKMEIRKYRDIDIPAMMKIWNDVIEEANAFPQTEKLSEEEAIKFFSHQTYTAVAVGENEILGLYILHPNNIGRCGHIANASYAVNKNFRGHNIGEKLVRHSLDKGRELNFSLMQFNAVVSTNKTAIYLYEKIGFSRLGVIPNGFLLGSGSYTDIILYYISLK</sequence>
<dbReference type="Pfam" id="PF00583">
    <property type="entry name" value="Acetyltransf_1"/>
    <property type="match status" value="1"/>
</dbReference>
<dbReference type="EMBL" id="JPGY02000001">
    <property type="protein sequence ID" value="KRU13060.1"/>
    <property type="molecule type" value="Genomic_DNA"/>
</dbReference>
<dbReference type="GO" id="GO:0016747">
    <property type="term" value="F:acyltransferase activity, transferring groups other than amino-acyl groups"/>
    <property type="evidence" value="ECO:0007669"/>
    <property type="project" value="InterPro"/>
</dbReference>
<dbReference type="KEGG" id="cpae:CPAST_c08430"/>
<dbReference type="EMBL" id="CP009268">
    <property type="protein sequence ID" value="AJA50931.1"/>
    <property type="molecule type" value="Genomic_DNA"/>
</dbReference>
<evidence type="ECO:0000313" key="2">
    <source>
        <dbReference type="EMBL" id="AJA50931.1"/>
    </source>
</evidence>
<dbReference type="PATRIC" id="fig|1262449.3.peg.3266"/>
<dbReference type="GeneID" id="93073053"/>
<evidence type="ECO:0000313" key="5">
    <source>
        <dbReference type="Proteomes" id="UP000030905"/>
    </source>
</evidence>